<evidence type="ECO:0000313" key="3">
    <source>
        <dbReference type="Proteomes" id="UP001367508"/>
    </source>
</evidence>
<evidence type="ECO:0000256" key="1">
    <source>
        <dbReference type="SAM" id="MobiDB-lite"/>
    </source>
</evidence>
<gene>
    <name evidence="2" type="ORF">VNO77_14953</name>
</gene>
<protein>
    <submittedName>
        <fullName evidence="2">Uncharacterized protein</fullName>
    </submittedName>
</protein>
<keyword evidence="3" id="KW-1185">Reference proteome</keyword>
<dbReference type="EMBL" id="JAYMYQ010000003">
    <property type="protein sequence ID" value="KAK7344825.1"/>
    <property type="molecule type" value="Genomic_DNA"/>
</dbReference>
<comment type="caution">
    <text evidence="2">The sequence shown here is derived from an EMBL/GenBank/DDBJ whole genome shotgun (WGS) entry which is preliminary data.</text>
</comment>
<reference evidence="2 3" key="1">
    <citation type="submission" date="2024-01" db="EMBL/GenBank/DDBJ databases">
        <title>The genomes of 5 underutilized Papilionoideae crops provide insights into root nodulation and disease resistanc.</title>
        <authorList>
            <person name="Jiang F."/>
        </authorList>
    </citation>
    <scope>NUCLEOTIDE SEQUENCE [LARGE SCALE GENOMIC DNA]</scope>
    <source>
        <strain evidence="2">LVBAO_FW01</strain>
        <tissue evidence="2">Leaves</tissue>
    </source>
</reference>
<dbReference type="AlphaFoldDB" id="A0AAN9QNY4"/>
<accession>A0AAN9QNY4</accession>
<organism evidence="2 3">
    <name type="scientific">Canavalia gladiata</name>
    <name type="common">Sword bean</name>
    <name type="synonym">Dolichos gladiatus</name>
    <dbReference type="NCBI Taxonomy" id="3824"/>
    <lineage>
        <taxon>Eukaryota</taxon>
        <taxon>Viridiplantae</taxon>
        <taxon>Streptophyta</taxon>
        <taxon>Embryophyta</taxon>
        <taxon>Tracheophyta</taxon>
        <taxon>Spermatophyta</taxon>
        <taxon>Magnoliopsida</taxon>
        <taxon>eudicotyledons</taxon>
        <taxon>Gunneridae</taxon>
        <taxon>Pentapetalae</taxon>
        <taxon>rosids</taxon>
        <taxon>fabids</taxon>
        <taxon>Fabales</taxon>
        <taxon>Fabaceae</taxon>
        <taxon>Papilionoideae</taxon>
        <taxon>50 kb inversion clade</taxon>
        <taxon>NPAAA clade</taxon>
        <taxon>indigoferoid/millettioid clade</taxon>
        <taxon>Phaseoleae</taxon>
        <taxon>Canavalia</taxon>
    </lineage>
</organism>
<name>A0AAN9QNY4_CANGL</name>
<proteinExistence type="predicted"/>
<evidence type="ECO:0000313" key="2">
    <source>
        <dbReference type="EMBL" id="KAK7344825.1"/>
    </source>
</evidence>
<sequence>MSSPIDIGPTTVLNSSAGGLESQDKGTPSATSHAWHGDYSQKDSPRDVLMAHIQAMQRQVFSCSSSVNDVLNWPFFPQPTSHREPFRQPVAYLDGSPSLCLDGSLGAAWLRARQVALASYLHDSLLAWLKLTTLMGLVWHSTASAFWQLMARPDGPVAGTWSARVGQREFW</sequence>
<feature type="region of interest" description="Disordered" evidence="1">
    <location>
        <begin position="1"/>
        <end position="41"/>
    </location>
</feature>
<dbReference type="Proteomes" id="UP001367508">
    <property type="component" value="Unassembled WGS sequence"/>
</dbReference>